<dbReference type="GO" id="GO:0005856">
    <property type="term" value="C:cytoskeleton"/>
    <property type="evidence" value="ECO:0007669"/>
    <property type="project" value="UniProtKB-ARBA"/>
</dbReference>
<comment type="similarity">
    <text evidence="1">Belongs to the FAM161 family.</text>
</comment>
<keyword evidence="2 3" id="KW-0175">Coiled coil</keyword>
<dbReference type="InterPro" id="IPR051655">
    <property type="entry name" value="FAM161"/>
</dbReference>
<sequence length="580" mass="67228">MVDKEVRMSASEGLQSFLEDREKSNILLELHLEALKASHQQQLQQIKLQHKAGLESRTVQNSLLSTNSNAPKTTNNLQQNLHKDGANIKSRESIYLPQKSSSTPDLSSKMSQHRPLDSFGIWRTTVTRSQDHKEQLDWAECQKKFRVSPVPEHISKLLYDDMVQTQDRVRNEGRQQRKEFLLSIQKPFRFHQRQEKREKLKPETSADKVSENIKDDGRKRCKPKAVTDPAISEQMKEKEQQRKIRIQVRAQETLRASSAPIQSLSIRADHQACSSQRSKTKNLGFLQQSPSFRPKTNTKVPDFEKLHQAFQKEVMERTERREVTLCQPFQLRTSALQPRHSISSTDQSQKYTDMNVLKRSKSLSGLTSLSRDTLPTYITDAARKRSMAIRKSVELRESKEQESADWMKKHRMNSQTISRGLVARAKAMDPHKSLKEVYQEKLKQHRQADQERIKDYKKELREMKARVSARPYLFEQVSQRNAKSDAERRYRNTLEHEGLDENFVRSTGENDESQTSENTDTDGNCNVGDQSFDTDTQHSPRGSHRESKVSKKKNLRLITSKDLSCFGIREMETVDQEVLI</sequence>
<dbReference type="InterPro" id="IPR019579">
    <property type="entry name" value="FAM161A/B"/>
</dbReference>
<feature type="compositionally biased region" description="Basic and acidic residues" evidence="4">
    <location>
        <begin position="535"/>
        <end position="549"/>
    </location>
</feature>
<dbReference type="PANTHER" id="PTHR21501:SF4">
    <property type="entry name" value="PROTEIN FAM161B"/>
    <property type="match status" value="1"/>
</dbReference>
<dbReference type="PANTHER" id="PTHR21501">
    <property type="entry name" value="PROTEIN FAM-161"/>
    <property type="match status" value="1"/>
</dbReference>
<name>A0A8T0BBT7_SILME</name>
<evidence type="ECO:0000256" key="2">
    <source>
        <dbReference type="ARBA" id="ARBA00023054"/>
    </source>
</evidence>
<feature type="coiled-coil region" evidence="3">
    <location>
        <begin position="431"/>
        <end position="466"/>
    </location>
</feature>
<evidence type="ECO:0000313" key="6">
    <source>
        <dbReference type="Proteomes" id="UP000606274"/>
    </source>
</evidence>
<evidence type="ECO:0000256" key="3">
    <source>
        <dbReference type="SAM" id="Coils"/>
    </source>
</evidence>
<feature type="compositionally biased region" description="Polar residues" evidence="4">
    <location>
        <begin position="98"/>
        <end position="110"/>
    </location>
</feature>
<dbReference type="AlphaFoldDB" id="A0A8T0BBT7"/>
<feature type="compositionally biased region" description="Polar residues" evidence="4">
    <location>
        <begin position="515"/>
        <end position="534"/>
    </location>
</feature>
<dbReference type="GO" id="GO:0005929">
    <property type="term" value="C:cilium"/>
    <property type="evidence" value="ECO:0007669"/>
    <property type="project" value="TreeGrafter"/>
</dbReference>
<evidence type="ECO:0000313" key="5">
    <source>
        <dbReference type="EMBL" id="KAF7704389.1"/>
    </source>
</evidence>
<feature type="region of interest" description="Disordered" evidence="4">
    <location>
        <begin position="92"/>
        <end position="113"/>
    </location>
</feature>
<feature type="region of interest" description="Disordered" evidence="4">
    <location>
        <begin position="192"/>
        <end position="227"/>
    </location>
</feature>
<keyword evidence="6" id="KW-1185">Reference proteome</keyword>
<dbReference type="GO" id="GO:0044782">
    <property type="term" value="P:cilium organization"/>
    <property type="evidence" value="ECO:0007669"/>
    <property type="project" value="TreeGrafter"/>
</dbReference>
<accession>A0A8T0BBT7</accession>
<feature type="compositionally biased region" description="Basic and acidic residues" evidence="4">
    <location>
        <begin position="494"/>
        <end position="503"/>
    </location>
</feature>
<dbReference type="EMBL" id="JABFDY010000008">
    <property type="protein sequence ID" value="KAF7704389.1"/>
    <property type="molecule type" value="Genomic_DNA"/>
</dbReference>
<feature type="region of interest" description="Disordered" evidence="4">
    <location>
        <begin position="494"/>
        <end position="552"/>
    </location>
</feature>
<evidence type="ECO:0000256" key="1">
    <source>
        <dbReference type="ARBA" id="ARBA00006663"/>
    </source>
</evidence>
<feature type="compositionally biased region" description="Basic and acidic residues" evidence="4">
    <location>
        <begin position="192"/>
        <end position="218"/>
    </location>
</feature>
<evidence type="ECO:0000256" key="4">
    <source>
        <dbReference type="SAM" id="MobiDB-lite"/>
    </source>
</evidence>
<comment type="caution">
    <text evidence="5">The sequence shown here is derived from an EMBL/GenBank/DDBJ whole genome shotgun (WGS) entry which is preliminary data.</text>
</comment>
<organism evidence="5 6">
    <name type="scientific">Silurus meridionalis</name>
    <name type="common">Southern catfish</name>
    <name type="synonym">Silurus soldatovi meridionalis</name>
    <dbReference type="NCBI Taxonomy" id="175797"/>
    <lineage>
        <taxon>Eukaryota</taxon>
        <taxon>Metazoa</taxon>
        <taxon>Chordata</taxon>
        <taxon>Craniata</taxon>
        <taxon>Vertebrata</taxon>
        <taxon>Euteleostomi</taxon>
        <taxon>Actinopterygii</taxon>
        <taxon>Neopterygii</taxon>
        <taxon>Teleostei</taxon>
        <taxon>Ostariophysi</taxon>
        <taxon>Siluriformes</taxon>
        <taxon>Siluridae</taxon>
        <taxon>Silurus</taxon>
    </lineage>
</organism>
<dbReference type="Proteomes" id="UP000606274">
    <property type="component" value="Unassembled WGS sequence"/>
</dbReference>
<proteinExistence type="inferred from homology"/>
<evidence type="ECO:0008006" key="7">
    <source>
        <dbReference type="Google" id="ProtNLM"/>
    </source>
</evidence>
<protein>
    <recommendedName>
        <fullName evidence="7">FAM161 centrosomal protein B</fullName>
    </recommendedName>
</protein>
<gene>
    <name evidence="5" type="ORF">HF521_021461</name>
</gene>
<dbReference type="Pfam" id="PF10595">
    <property type="entry name" value="FAM161A_B"/>
    <property type="match status" value="1"/>
</dbReference>
<reference evidence="5" key="1">
    <citation type="submission" date="2020-08" db="EMBL/GenBank/DDBJ databases">
        <title>Chromosome-level assembly of Southern catfish (Silurus meridionalis) provides insights into visual adaptation to the nocturnal and benthic lifestyles.</title>
        <authorList>
            <person name="Zhang Y."/>
            <person name="Wang D."/>
            <person name="Peng Z."/>
        </authorList>
    </citation>
    <scope>NUCLEOTIDE SEQUENCE</scope>
    <source>
        <strain evidence="5">SWU-2019-XX</strain>
        <tissue evidence="5">Muscle</tissue>
    </source>
</reference>